<accession>A0A315YYN2</accession>
<keyword evidence="1" id="KW-0378">Hydrolase</keyword>
<feature type="coiled-coil region" evidence="2">
    <location>
        <begin position="830"/>
        <end position="889"/>
    </location>
</feature>
<dbReference type="PANTHER" id="PTHR43156:SF9">
    <property type="entry name" value="HAMP DOMAIN-CONTAINING PROTEIN"/>
    <property type="match status" value="1"/>
</dbReference>
<dbReference type="InterPro" id="IPR052016">
    <property type="entry name" value="Bact_Sigma-Reg"/>
</dbReference>
<dbReference type="InterPro" id="IPR029016">
    <property type="entry name" value="GAF-like_dom_sf"/>
</dbReference>
<name>A0A315YYN2_SEDFL</name>
<dbReference type="Pfam" id="PF07495">
    <property type="entry name" value="Y_Y_Y"/>
    <property type="match status" value="1"/>
</dbReference>
<evidence type="ECO:0000313" key="5">
    <source>
        <dbReference type="EMBL" id="PWJ34999.1"/>
    </source>
</evidence>
<gene>
    <name evidence="5" type="ORF">BC781_11040</name>
</gene>
<dbReference type="InterPro" id="IPR011110">
    <property type="entry name" value="Reg_prop"/>
</dbReference>
<evidence type="ECO:0000259" key="4">
    <source>
        <dbReference type="SMART" id="SM00331"/>
    </source>
</evidence>
<organism evidence="5 6">
    <name type="scientific">Sediminitomix flava</name>
    <dbReference type="NCBI Taxonomy" id="379075"/>
    <lineage>
        <taxon>Bacteria</taxon>
        <taxon>Pseudomonadati</taxon>
        <taxon>Bacteroidota</taxon>
        <taxon>Cytophagia</taxon>
        <taxon>Cytophagales</taxon>
        <taxon>Flammeovirgaceae</taxon>
        <taxon>Sediminitomix</taxon>
    </lineage>
</organism>
<keyword evidence="3" id="KW-0732">Signal</keyword>
<keyword evidence="6" id="KW-1185">Reference proteome</keyword>
<evidence type="ECO:0000256" key="1">
    <source>
        <dbReference type="ARBA" id="ARBA00022801"/>
    </source>
</evidence>
<dbReference type="InterPro" id="IPR036457">
    <property type="entry name" value="PPM-type-like_dom_sf"/>
</dbReference>
<dbReference type="SMART" id="SM00331">
    <property type="entry name" value="PP2C_SIG"/>
    <property type="match status" value="1"/>
</dbReference>
<dbReference type="EMBL" id="QGDO01000010">
    <property type="protein sequence ID" value="PWJ34999.1"/>
    <property type="molecule type" value="Genomic_DNA"/>
</dbReference>
<dbReference type="PANTHER" id="PTHR43156">
    <property type="entry name" value="STAGE II SPORULATION PROTEIN E-RELATED"/>
    <property type="match status" value="1"/>
</dbReference>
<evidence type="ECO:0000313" key="6">
    <source>
        <dbReference type="Proteomes" id="UP000245535"/>
    </source>
</evidence>
<feature type="chain" id="PRO_5016462590" evidence="3">
    <location>
        <begin position="27"/>
        <end position="1298"/>
    </location>
</feature>
<proteinExistence type="predicted"/>
<dbReference type="Proteomes" id="UP000245535">
    <property type="component" value="Unassembled WGS sequence"/>
</dbReference>
<dbReference type="SUPFAM" id="SSF55781">
    <property type="entry name" value="GAF domain-like"/>
    <property type="match status" value="1"/>
</dbReference>
<dbReference type="InterPro" id="IPR015943">
    <property type="entry name" value="WD40/YVTN_repeat-like_dom_sf"/>
</dbReference>
<dbReference type="InterPro" id="IPR011123">
    <property type="entry name" value="Y_Y_Y"/>
</dbReference>
<dbReference type="Gene3D" id="2.60.40.10">
    <property type="entry name" value="Immunoglobulins"/>
    <property type="match status" value="1"/>
</dbReference>
<dbReference type="InterPro" id="IPR013783">
    <property type="entry name" value="Ig-like_fold"/>
</dbReference>
<dbReference type="SUPFAM" id="SSF63829">
    <property type="entry name" value="Calcium-dependent phosphotriesterase"/>
    <property type="match status" value="3"/>
</dbReference>
<dbReference type="Pfam" id="PF07228">
    <property type="entry name" value="SpoIIE"/>
    <property type="match status" value="1"/>
</dbReference>
<feature type="signal peptide" evidence="3">
    <location>
        <begin position="1"/>
        <end position="26"/>
    </location>
</feature>
<sequence>MTMKRLKTTIHLLLCIVLMSTLNTHAQRREKWHGDIYGALNGLNQQHVKATYQDKLGRIWIATSNGLNLFNGQEFKSIKREVGQEKTLSSNVITSFVEISDSRVLLGTHRGGINVLNPLTEEVYAIKSLPFKDKNETKDFQRFNMGFGFYDQTRNIVWLQGFKSIAKIYLDEHGTPEFYSEVNLSELLDGGQVHSLYDIYMDNEDDLWVVSSNGVFRLPRGTDKFKLAYQGKSLKITHLYQSKDGQIWIGTNKGIQLVTDKENFTFEAGSKKKSNTPSARNMLEYDGNLWVIFPLGNVGFFDISKREYIKIYDLSRNVKGIELFDLQKDQGGGIWVSSNRGIAYYHPHSPLFNTVTRSDQLGFSNQNLSYVFPTNNKIMVGHDLGMSIYDPFRRRIHNYTQKNSGLEGGLISEIIKGKNGQYWYATHNKGFGKIRYKSDNNVSFEQASPDFEKSNVLSHTTQKVKDITLDHNGYVWGATQNTGAFCFQPKENLVIPLTLKEGLMTQRTTVVEFDANKNQLWVGTRSQGVSRITLDENSKVVEIKHFKSNSEKKNHLGKEMVTNIFIDSKDRVWIATLGGGVYELINQETGEMKSYLREGVFSEKDIMGMTEDTYGHLWLAGNKAVFRMDIEKESVTSYKPFKNQEFMLIKPRGVIKDKNGIVYFASSHGLAYIDPSTLTVGYNKPEVKFNELFLKGKKVGVGKEIDGGVILKTVLNEVERLELEADQNDLGISFFDTYYQEDELNYQFMIEGYHDDWQSLESQRRIVYSTGLRHGDYKLKVRAKGRNEIWSDVAILDITIYPRWYENPINRAIGLLILILLSYLGVRWRMSALKEQKKELELQVEERTSEILEQKGEILAQNEELRQMNEEVEANRDHLEEKHQELEVSYADFNLVVEIGKLIVNKHQFDEIIKILKVELSQLVNYQELGIAIQEKRKDVIRYVQVEDGEEIDSMLSLTKDKSDSVVQCFSTNKEINQESKEKGFSLYIPLVSRAKSIGVLYLKSNFTKGFNAREIRVIKSMTSYLSSALENILAYRILFEQNKSIKESLRYAHSIQELMTQTSLHIQGFVSDHFIFSKPRDIVSGDFTWSYRKNDDTLFIASVDCTGHGVPGALLSMLGISILNKIVREQQLEEPSKILEALNENIRKSLKQENGHNTDGMDLSICVIQKSANMTYKVRFSGAKSSIYIVRRWQTECEQMKGSRKRIGGLAKKNKGEFETQELTLSIGDYLYLATDGFADQNSPKNEKYGTQRFMKLLGLLSNSTTNEQQVLIENELKHFMESQEQRDDITVIGLEM</sequence>
<dbReference type="Gene3D" id="2.130.10.10">
    <property type="entry name" value="YVTN repeat-like/Quinoprotein amine dehydrogenase"/>
    <property type="match status" value="3"/>
</dbReference>
<evidence type="ECO:0000256" key="3">
    <source>
        <dbReference type="SAM" id="SignalP"/>
    </source>
</evidence>
<dbReference type="Gene3D" id="3.30.450.40">
    <property type="match status" value="1"/>
</dbReference>
<feature type="domain" description="PPM-type phosphatase" evidence="4">
    <location>
        <begin position="1066"/>
        <end position="1298"/>
    </location>
</feature>
<reference evidence="5 6" key="1">
    <citation type="submission" date="2018-03" db="EMBL/GenBank/DDBJ databases">
        <title>Genomic Encyclopedia of Archaeal and Bacterial Type Strains, Phase II (KMG-II): from individual species to whole genera.</title>
        <authorList>
            <person name="Goeker M."/>
        </authorList>
    </citation>
    <scope>NUCLEOTIDE SEQUENCE [LARGE SCALE GENOMIC DNA]</scope>
    <source>
        <strain evidence="5 6">DSM 28229</strain>
    </source>
</reference>
<keyword evidence="2" id="KW-0175">Coiled coil</keyword>
<dbReference type="Pfam" id="PF07494">
    <property type="entry name" value="Reg_prop"/>
    <property type="match status" value="2"/>
</dbReference>
<protein>
    <submittedName>
        <fullName evidence="5">Serine phosphatase RsbU (Regulator of sigma subunit)</fullName>
    </submittedName>
</protein>
<evidence type="ECO:0000256" key="2">
    <source>
        <dbReference type="SAM" id="Coils"/>
    </source>
</evidence>
<dbReference type="Gene3D" id="3.60.40.10">
    <property type="entry name" value="PPM-type phosphatase domain"/>
    <property type="match status" value="1"/>
</dbReference>
<comment type="caution">
    <text evidence="5">The sequence shown here is derived from an EMBL/GenBank/DDBJ whole genome shotgun (WGS) entry which is preliminary data.</text>
</comment>
<dbReference type="GO" id="GO:0016791">
    <property type="term" value="F:phosphatase activity"/>
    <property type="evidence" value="ECO:0007669"/>
    <property type="project" value="TreeGrafter"/>
</dbReference>
<dbReference type="InterPro" id="IPR001932">
    <property type="entry name" value="PPM-type_phosphatase-like_dom"/>
</dbReference>